<dbReference type="PANTHER" id="PTHR37017:SF13">
    <property type="entry name" value="AB HYDROLASE-1 DOMAIN-CONTAINING PROTEIN"/>
    <property type="match status" value="1"/>
</dbReference>
<gene>
    <name evidence="3" type="ORF">QTJ16_006708</name>
</gene>
<protein>
    <recommendedName>
        <fullName evidence="2">AB hydrolase-1 domain-containing protein</fullName>
    </recommendedName>
</protein>
<feature type="signal peptide" evidence="1">
    <location>
        <begin position="1"/>
        <end position="15"/>
    </location>
</feature>
<reference evidence="3" key="1">
    <citation type="submission" date="2023-06" db="EMBL/GenBank/DDBJ databases">
        <title>Draft genome of Marssonina rosae.</title>
        <authorList>
            <person name="Cheng Q."/>
        </authorList>
    </citation>
    <scope>NUCLEOTIDE SEQUENCE</scope>
    <source>
        <strain evidence="3">R4</strain>
    </source>
</reference>
<dbReference type="Proteomes" id="UP001285354">
    <property type="component" value="Unassembled WGS sequence"/>
</dbReference>
<dbReference type="InterPro" id="IPR052897">
    <property type="entry name" value="Sec-Metab_Biosynth_Hydrolase"/>
</dbReference>
<dbReference type="InterPro" id="IPR029058">
    <property type="entry name" value="AB_hydrolase_fold"/>
</dbReference>
<proteinExistence type="predicted"/>
<keyword evidence="4" id="KW-1185">Reference proteome</keyword>
<dbReference type="EMBL" id="JAUBYV010000011">
    <property type="protein sequence ID" value="KAK2624074.1"/>
    <property type="molecule type" value="Genomic_DNA"/>
</dbReference>
<name>A0AAD9SVV5_9HELO</name>
<evidence type="ECO:0000313" key="4">
    <source>
        <dbReference type="Proteomes" id="UP001285354"/>
    </source>
</evidence>
<dbReference type="AlphaFoldDB" id="A0AAD9SVV5"/>
<evidence type="ECO:0000259" key="2">
    <source>
        <dbReference type="Pfam" id="PF12697"/>
    </source>
</evidence>
<organism evidence="3 4">
    <name type="scientific">Diplocarpon rosae</name>
    <dbReference type="NCBI Taxonomy" id="946125"/>
    <lineage>
        <taxon>Eukaryota</taxon>
        <taxon>Fungi</taxon>
        <taxon>Dikarya</taxon>
        <taxon>Ascomycota</taxon>
        <taxon>Pezizomycotina</taxon>
        <taxon>Leotiomycetes</taxon>
        <taxon>Helotiales</taxon>
        <taxon>Drepanopezizaceae</taxon>
        <taxon>Diplocarpon</taxon>
    </lineage>
</organism>
<sequence>MHLWKLLPLAGLAMSLTPSIKPRAAEKPVIVISPGAWQLAEAWLPFSEKLNEAGIEHYIVPHLTVGGSRDEGLINDTEHLQIVLTSLTDRGKEIILLGHSYGGAVISGATEGFDVATRSARGQPGGVLLTAFMAAFVIPKGHSVLDLLGDNLLPWMILEDGWRVVGDKSLLPEVAFNDFTPDQVEYYSDLMTWSPLRAFQEPNLYAPWTKDVPAVYIHTSLDNALPPAQQQAMAETLSSTRLTEFTLETGHCPWISRPAETIEVLQAIIGLAESYSAEL</sequence>
<evidence type="ECO:0000256" key="1">
    <source>
        <dbReference type="SAM" id="SignalP"/>
    </source>
</evidence>
<feature type="chain" id="PRO_5042208328" description="AB hydrolase-1 domain-containing protein" evidence="1">
    <location>
        <begin position="16"/>
        <end position="279"/>
    </location>
</feature>
<dbReference type="Gene3D" id="3.40.50.1820">
    <property type="entry name" value="alpha/beta hydrolase"/>
    <property type="match status" value="1"/>
</dbReference>
<dbReference type="PANTHER" id="PTHR37017">
    <property type="entry name" value="AB HYDROLASE-1 DOMAIN-CONTAINING PROTEIN-RELATED"/>
    <property type="match status" value="1"/>
</dbReference>
<feature type="domain" description="AB hydrolase-1" evidence="2">
    <location>
        <begin position="30"/>
        <end position="263"/>
    </location>
</feature>
<dbReference type="InterPro" id="IPR000073">
    <property type="entry name" value="AB_hydrolase_1"/>
</dbReference>
<comment type="caution">
    <text evidence="3">The sequence shown here is derived from an EMBL/GenBank/DDBJ whole genome shotgun (WGS) entry which is preliminary data.</text>
</comment>
<accession>A0AAD9SVV5</accession>
<keyword evidence="1" id="KW-0732">Signal</keyword>
<dbReference type="Pfam" id="PF12697">
    <property type="entry name" value="Abhydrolase_6"/>
    <property type="match status" value="1"/>
</dbReference>
<evidence type="ECO:0000313" key="3">
    <source>
        <dbReference type="EMBL" id="KAK2624074.1"/>
    </source>
</evidence>
<dbReference type="SUPFAM" id="SSF53474">
    <property type="entry name" value="alpha/beta-Hydrolases"/>
    <property type="match status" value="1"/>
</dbReference>